<dbReference type="PROSITE" id="PS00478">
    <property type="entry name" value="LIM_DOMAIN_1"/>
    <property type="match status" value="1"/>
</dbReference>
<dbReference type="GO" id="GO:0001666">
    <property type="term" value="P:response to hypoxia"/>
    <property type="evidence" value="ECO:0007669"/>
    <property type="project" value="TreeGrafter"/>
</dbReference>
<dbReference type="SMART" id="SM00132">
    <property type="entry name" value="LIM"/>
    <property type="match status" value="3"/>
</dbReference>
<evidence type="ECO:0000259" key="12">
    <source>
        <dbReference type="PROSITE" id="PS50023"/>
    </source>
</evidence>
<feature type="domain" description="LIM zinc-binding" evidence="12">
    <location>
        <begin position="858"/>
        <end position="917"/>
    </location>
</feature>
<proteinExistence type="inferred from homology"/>
<dbReference type="InterPro" id="IPR001781">
    <property type="entry name" value="Znf_LIM"/>
</dbReference>
<evidence type="ECO:0000256" key="8">
    <source>
        <dbReference type="ARBA" id="ARBA00023027"/>
    </source>
</evidence>
<dbReference type="GO" id="GO:0003714">
    <property type="term" value="F:transcription corepressor activity"/>
    <property type="evidence" value="ECO:0007669"/>
    <property type="project" value="TreeGrafter"/>
</dbReference>
<dbReference type="InterPro" id="IPR002225">
    <property type="entry name" value="3Beta_OHSteriod_DH/Estase"/>
</dbReference>
<keyword evidence="9 10" id="KW-0440">LIM domain</keyword>
<keyword evidence="3" id="KW-0678">Repressor</keyword>
<dbReference type="FunFam" id="2.10.110.10:FF:000037">
    <property type="entry name" value="LIM domain-containing protein 1"/>
    <property type="match status" value="1"/>
</dbReference>
<dbReference type="FunFam" id="2.10.110.10:FF:000036">
    <property type="entry name" value="LIM domain-containing protein 1"/>
    <property type="match status" value="1"/>
</dbReference>
<dbReference type="FunFam" id="3.40.50.720:FF:000138">
    <property type="entry name" value="Short-chain dehydrogenase/reductase family 42E member 1"/>
    <property type="match status" value="1"/>
</dbReference>
<evidence type="ECO:0000313" key="14">
    <source>
        <dbReference type="Proteomes" id="UP001152622"/>
    </source>
</evidence>
<dbReference type="InterPro" id="IPR047172">
    <property type="entry name" value="Ajuba-like"/>
</dbReference>
<keyword evidence="14" id="KW-1185">Reference proteome</keyword>
<feature type="compositionally biased region" description="Low complexity" evidence="11">
    <location>
        <begin position="645"/>
        <end position="666"/>
    </location>
</feature>
<dbReference type="FunFam" id="2.10.110.10:FF:000028">
    <property type="entry name" value="LIM domain-containing protein 1"/>
    <property type="match status" value="1"/>
</dbReference>
<dbReference type="PANTHER" id="PTHR24219">
    <property type="entry name" value="LIM DOMAIN-CONTAINING PROTEIN JUB"/>
    <property type="match status" value="1"/>
</dbReference>
<dbReference type="GO" id="GO:0046872">
    <property type="term" value="F:metal ion binding"/>
    <property type="evidence" value="ECO:0007669"/>
    <property type="project" value="UniProtKB-KW"/>
</dbReference>
<feature type="domain" description="LIM zinc-binding" evidence="12">
    <location>
        <begin position="793"/>
        <end position="854"/>
    </location>
</feature>
<dbReference type="InterPro" id="IPR036291">
    <property type="entry name" value="NAD(P)-bd_dom_sf"/>
</dbReference>
<dbReference type="GO" id="GO:0000932">
    <property type="term" value="C:P-body"/>
    <property type="evidence" value="ECO:0007669"/>
    <property type="project" value="TreeGrafter"/>
</dbReference>
<dbReference type="Gene3D" id="3.40.50.720">
    <property type="entry name" value="NAD(P)-binding Rossmann-like Domain"/>
    <property type="match status" value="1"/>
</dbReference>
<dbReference type="GO" id="GO:0035331">
    <property type="term" value="P:negative regulation of hippo signaling"/>
    <property type="evidence" value="ECO:0007669"/>
    <property type="project" value="TreeGrafter"/>
</dbReference>
<name>A0A9Q1EQW9_SYNKA</name>
<evidence type="ECO:0000256" key="2">
    <source>
        <dbReference type="ARBA" id="ARBA00009611"/>
    </source>
</evidence>
<dbReference type="GO" id="GO:0016616">
    <property type="term" value="F:oxidoreductase activity, acting on the CH-OH group of donors, NAD or NADP as acceptor"/>
    <property type="evidence" value="ECO:0007669"/>
    <property type="project" value="InterPro"/>
</dbReference>
<keyword evidence="8" id="KW-0520">NAD</keyword>
<evidence type="ECO:0000256" key="9">
    <source>
        <dbReference type="ARBA" id="ARBA00023038"/>
    </source>
</evidence>
<feature type="compositionally biased region" description="Polar residues" evidence="11">
    <location>
        <begin position="511"/>
        <end position="568"/>
    </location>
</feature>
<dbReference type="GO" id="GO:0006694">
    <property type="term" value="P:steroid biosynthetic process"/>
    <property type="evidence" value="ECO:0007669"/>
    <property type="project" value="InterPro"/>
</dbReference>
<comment type="similarity">
    <text evidence="1">Belongs to the 3-beta-HSD family.</text>
</comment>
<sequence length="1007" mass="109863">MEQQDDILANTYLITGGGGYFGYRLACALHRKGARVVLFDVRPPDQAMPEGMVFKKGDVREMAQLEEATRGVGCVFHVASYGMSGREQLDRGLIEEVNVRGTEHVIAACVANGVPRLVYTSTFNVVFGGQVIEDGDESLPYLPLHLHPDHYSRTKSQAEMAVLRANGAASGDGSGVLRTCALRPAGIYGPGEQRHLPRIVGYIESGVFKFVYGEAGSLVEFVHADNLVSAHELAAAALGPAKQHRAAGQAYFISDGRPVNNFEFLRPLVEGLGYPFPKVRLPISLVYFFAFLTEMVHYVVGRVYNFQPLLTRTEVYKTGVTHYFSMEKAKEELGYEPQEYNLDEVVQWFKSKGHGRKPPGSSSPGNKVYDAALVRPVNGNRALPLDLGTSQRDAVYCEDGHCTKSEVALPCYTGASERQRRYSLEVQGHRYSTGSAYDGVVLNKHGLFPPFPSNRSNSVCVSTSQDSRYIATSPRSSLASSMSSQEHSKHASPRSSISSPRTSLVVPGQDKYSSPRSSLVQYEGNSALSPRSSYASTASDTSKQSSPRTSLNSYDSGSKPSSNRTSGISMGYDQRHVSPRSSTASQYSCTTSPRSSYSDSRYMPTGNHDLEGAAVHGMTVASPRSSMCSQDGSGRPGAVANCVVSPRSSISSHSSRSSRSSRGSMSTFPELQMPSPRSSVLGPGVQEDTVVQDFGDTSGVQNRVSLQLSPVTQELQQQPAQTGLSPEMSTGAPASFNYGSATTNSASAQKFKLPYQVMPCRESGPSQAERRLEALTLELEKELEMHMKKEYFGICIKCGKGVYGASQACQAMGNLYHTNCFTCHSCGRRLRGKAFYNVNGKVYCEEDFLYSGFQQTADKCFVCGHLIMEMILQALGKCYHPGCFRCVVCSEGLDGVPFTVDVENNIYCVKDYHTVFAPKCASCNKAILPAQGSEETIRVVSMDKDYHVECYHCEDCGLQLNDEEGHRCYPLEGRLLCHSCHICKLKAQVAPPPQATPPSFPMHVTEL</sequence>
<keyword evidence="7" id="KW-0560">Oxidoreductase</keyword>
<gene>
    <name evidence="13" type="ORF">SKAU_G00306070</name>
</gene>
<protein>
    <recommendedName>
        <fullName evidence="12">LIM zinc-binding domain-containing protein</fullName>
    </recommendedName>
</protein>
<dbReference type="AlphaFoldDB" id="A0A9Q1EQW9"/>
<feature type="region of interest" description="Disordered" evidence="11">
    <location>
        <begin position="621"/>
        <end position="683"/>
    </location>
</feature>
<dbReference type="PANTHER" id="PTHR24219:SF6">
    <property type="entry name" value="WILMS TUMOR PROTEIN 1-INTERACTING PROTEIN"/>
    <property type="match status" value="1"/>
</dbReference>
<evidence type="ECO:0000256" key="1">
    <source>
        <dbReference type="ARBA" id="ARBA00009219"/>
    </source>
</evidence>
<dbReference type="CDD" id="cd09355">
    <property type="entry name" value="LIM2_Ajuba_like"/>
    <property type="match status" value="1"/>
</dbReference>
<evidence type="ECO:0000256" key="5">
    <source>
        <dbReference type="ARBA" id="ARBA00022737"/>
    </source>
</evidence>
<dbReference type="GO" id="GO:0005667">
    <property type="term" value="C:transcription regulator complex"/>
    <property type="evidence" value="ECO:0007669"/>
    <property type="project" value="TreeGrafter"/>
</dbReference>
<dbReference type="SUPFAM" id="SSF51735">
    <property type="entry name" value="NAD(P)-binding Rossmann-fold domains"/>
    <property type="match status" value="1"/>
</dbReference>
<dbReference type="GO" id="GO:0005912">
    <property type="term" value="C:adherens junction"/>
    <property type="evidence" value="ECO:0007669"/>
    <property type="project" value="TreeGrafter"/>
</dbReference>
<evidence type="ECO:0000256" key="3">
    <source>
        <dbReference type="ARBA" id="ARBA00022491"/>
    </source>
</evidence>
<dbReference type="CDD" id="cd09438">
    <property type="entry name" value="LIM3_Ajuba_like"/>
    <property type="match status" value="1"/>
</dbReference>
<keyword evidence="4 10" id="KW-0479">Metal-binding</keyword>
<dbReference type="SUPFAM" id="SSF57716">
    <property type="entry name" value="Glucocorticoid receptor-like (DNA-binding domain)"/>
    <property type="match status" value="2"/>
</dbReference>
<organism evidence="13 14">
    <name type="scientific">Synaphobranchus kaupii</name>
    <name type="common">Kaup's arrowtooth eel</name>
    <dbReference type="NCBI Taxonomy" id="118154"/>
    <lineage>
        <taxon>Eukaryota</taxon>
        <taxon>Metazoa</taxon>
        <taxon>Chordata</taxon>
        <taxon>Craniata</taxon>
        <taxon>Vertebrata</taxon>
        <taxon>Euteleostomi</taxon>
        <taxon>Actinopterygii</taxon>
        <taxon>Neopterygii</taxon>
        <taxon>Teleostei</taxon>
        <taxon>Anguilliformes</taxon>
        <taxon>Synaphobranchidae</taxon>
        <taxon>Synaphobranchus</taxon>
    </lineage>
</organism>
<feature type="compositionally biased region" description="Low complexity" evidence="11">
    <location>
        <begin position="493"/>
        <end position="503"/>
    </location>
</feature>
<keyword evidence="5" id="KW-0677">Repeat</keyword>
<dbReference type="OrthoDB" id="2735536at2759"/>
<evidence type="ECO:0000256" key="10">
    <source>
        <dbReference type="PROSITE-ProRule" id="PRU00125"/>
    </source>
</evidence>
<feature type="compositionally biased region" description="Polar residues" evidence="11">
    <location>
        <begin position="579"/>
        <end position="599"/>
    </location>
</feature>
<dbReference type="EMBL" id="JAINUF010000013">
    <property type="protein sequence ID" value="KAJ8343278.1"/>
    <property type="molecule type" value="Genomic_DNA"/>
</dbReference>
<feature type="region of interest" description="Disordered" evidence="11">
    <location>
        <begin position="471"/>
        <end position="607"/>
    </location>
</feature>
<dbReference type="InterPro" id="IPR047247">
    <property type="entry name" value="Ajuba-like_LIM2"/>
</dbReference>
<feature type="domain" description="LIM zinc-binding" evidence="12">
    <location>
        <begin position="918"/>
        <end position="987"/>
    </location>
</feature>
<dbReference type="Gene3D" id="2.10.110.10">
    <property type="entry name" value="Cysteine Rich Protein"/>
    <property type="match status" value="3"/>
</dbReference>
<dbReference type="GO" id="GO:0005634">
    <property type="term" value="C:nucleus"/>
    <property type="evidence" value="ECO:0007669"/>
    <property type="project" value="TreeGrafter"/>
</dbReference>
<dbReference type="InterPro" id="IPR047245">
    <property type="entry name" value="Ajuba-like_LIM1"/>
</dbReference>
<reference evidence="13" key="1">
    <citation type="journal article" date="2023" name="Science">
        <title>Genome structures resolve the early diversification of teleost fishes.</title>
        <authorList>
            <person name="Parey E."/>
            <person name="Louis A."/>
            <person name="Montfort J."/>
            <person name="Bouchez O."/>
            <person name="Roques C."/>
            <person name="Iampietro C."/>
            <person name="Lluch J."/>
            <person name="Castinel A."/>
            <person name="Donnadieu C."/>
            <person name="Desvignes T."/>
            <person name="Floi Bucao C."/>
            <person name="Jouanno E."/>
            <person name="Wen M."/>
            <person name="Mejri S."/>
            <person name="Dirks R."/>
            <person name="Jansen H."/>
            <person name="Henkel C."/>
            <person name="Chen W.J."/>
            <person name="Zahm M."/>
            <person name="Cabau C."/>
            <person name="Klopp C."/>
            <person name="Thompson A.W."/>
            <person name="Robinson-Rechavi M."/>
            <person name="Braasch I."/>
            <person name="Lecointre G."/>
            <person name="Bobe J."/>
            <person name="Postlethwait J.H."/>
            <person name="Berthelot C."/>
            <person name="Roest Crollius H."/>
            <person name="Guiguen Y."/>
        </authorList>
    </citation>
    <scope>NUCLEOTIDE SEQUENCE</scope>
    <source>
        <strain evidence="13">WJC10195</strain>
    </source>
</reference>
<dbReference type="Proteomes" id="UP001152622">
    <property type="component" value="Chromosome 13"/>
</dbReference>
<dbReference type="Pfam" id="PF01073">
    <property type="entry name" value="3Beta_HSD"/>
    <property type="match status" value="1"/>
</dbReference>
<evidence type="ECO:0000256" key="7">
    <source>
        <dbReference type="ARBA" id="ARBA00023002"/>
    </source>
</evidence>
<evidence type="ECO:0000256" key="6">
    <source>
        <dbReference type="ARBA" id="ARBA00022833"/>
    </source>
</evidence>
<feature type="compositionally biased region" description="Polar residues" evidence="11">
    <location>
        <begin position="712"/>
        <end position="728"/>
    </location>
</feature>
<feature type="region of interest" description="Disordered" evidence="11">
    <location>
        <begin position="712"/>
        <end position="734"/>
    </location>
</feature>
<dbReference type="InterPro" id="IPR047248">
    <property type="entry name" value="Ajuba-like_LIM3"/>
</dbReference>
<evidence type="ECO:0000313" key="13">
    <source>
        <dbReference type="EMBL" id="KAJ8343278.1"/>
    </source>
</evidence>
<feature type="compositionally biased region" description="Low complexity" evidence="11">
    <location>
        <begin position="473"/>
        <end position="485"/>
    </location>
</feature>
<dbReference type="GO" id="GO:0007010">
    <property type="term" value="P:cytoskeleton organization"/>
    <property type="evidence" value="ECO:0007669"/>
    <property type="project" value="TreeGrafter"/>
</dbReference>
<dbReference type="CDD" id="cd09352">
    <property type="entry name" value="LIM1_Ajuba_like"/>
    <property type="match status" value="1"/>
</dbReference>
<dbReference type="PROSITE" id="PS50023">
    <property type="entry name" value="LIM_DOMAIN_2"/>
    <property type="match status" value="3"/>
</dbReference>
<evidence type="ECO:0000256" key="4">
    <source>
        <dbReference type="ARBA" id="ARBA00022723"/>
    </source>
</evidence>
<dbReference type="Pfam" id="PF00412">
    <property type="entry name" value="LIM"/>
    <property type="match status" value="3"/>
</dbReference>
<comment type="similarity">
    <text evidence="2">Belongs to the zyxin/ajuba family.</text>
</comment>
<accession>A0A9Q1EQW9</accession>
<evidence type="ECO:0000256" key="11">
    <source>
        <dbReference type="SAM" id="MobiDB-lite"/>
    </source>
</evidence>
<comment type="caution">
    <text evidence="13">The sequence shown here is derived from an EMBL/GenBank/DDBJ whole genome shotgun (WGS) entry which is preliminary data.</text>
</comment>
<feature type="compositionally biased region" description="Polar residues" evidence="11">
    <location>
        <begin position="622"/>
        <end position="632"/>
    </location>
</feature>
<keyword evidence="6 10" id="KW-0862">Zinc</keyword>